<dbReference type="AlphaFoldDB" id="A0A8J8NHU2"/>
<comment type="caution">
    <text evidence="2">The sequence shown here is derived from an EMBL/GenBank/DDBJ whole genome shotgun (WGS) entry which is preliminary data.</text>
</comment>
<protein>
    <submittedName>
        <fullName evidence="2">Uncharacterized protein</fullName>
    </submittedName>
</protein>
<evidence type="ECO:0000256" key="1">
    <source>
        <dbReference type="SAM" id="MobiDB-lite"/>
    </source>
</evidence>
<evidence type="ECO:0000313" key="3">
    <source>
        <dbReference type="Proteomes" id="UP000785679"/>
    </source>
</evidence>
<feature type="region of interest" description="Disordered" evidence="1">
    <location>
        <begin position="457"/>
        <end position="491"/>
    </location>
</feature>
<sequence>MEHTYLKHPFPDQQTSAPQNSQFMNLNLSLLENSEQISTNFNSTKMVQNFYRHPQYNGSVPVNHTFGAISNPVVQFGTGADGRHSRLLSPRSQMLDNIVSILSHKSIKNKKEYLQRYAFNKEDSTECKSFQNTMNKLIKSKVTLSNSPSNAMQQQSRLNLTMKHDKSLREGASLMRGISAGRNIPRAQSVSVKRRQQYQQFVAQRAQSQLSYAEEQNSHHRQSSTMKNPLGGTNSLFKFPHHQPHLRQPPNQLAFMLSTQKKQIFEMNSKKQMVKQVVKGDLRNYSPEDFVKNRRDQDARQKEALKIPSNLQKDYHRRATKGYEDASHNSSQLGLPSEMTEKQYMYRHQPIHDSTRQITQPPSPLNQFTQQDFTRQYKVATPAINRQAEVEKHKEELLVIKKTSIRVVKPTYTGKGNYTPQNGRRKSAASSQKSINQASKFTEGDLDAVMGQYQIKERKQDDFPPLNKSIDDQTTPQRKTTLTPSPNQKRHYEDEDYLLSRLPSFGGKQQSPLRGMKQNIESWNHVTKGQDSGTQTPTNKDEDGHPSQILQNARFQLNQMNENPSLIEENLRNNLLSEEITQFEGTTPPEAFNQEDPPNLIDEIGIDSIAQQESLSKPHNNSSSHNGGGENTPSFNHRKSNASRRLLQSANSNQFMLNPTYYYSNKNRSNAPGRGVTPPLKGVGIKGSGLNEDIKIASGYPMRKNVGLKQAQVKIVRGRLQTAGNARTPQVDKAEKSELELKGAENLKIDVFTHEYRDSTAIVDELDTAGKSDVMLQQELAMMNDEALLQALKPNDKNAIQKVGSVCKFSSTKAFQEKLKRARTLPRKDFVIPDMNEVMRSGSPPPGRNEPFSPESSPSLGLTIDGQRKEYTHHMLSNKVSASSSNAYKRQQFKRNIMLKEKEQLKQLQAALKPSTETLKKRHLRPESPSQNIPVTAYFLSLDEQFPQQAMTPEFDQYVSKVHVFMQQSRPQSGVVVNSHQSKSKQRIMSASATSNVSQGNKVKYIVSEANLGDLRVISNL</sequence>
<keyword evidence="3" id="KW-1185">Reference proteome</keyword>
<reference evidence="2" key="1">
    <citation type="submission" date="2019-06" db="EMBL/GenBank/DDBJ databases">
        <authorList>
            <person name="Zheng W."/>
        </authorList>
    </citation>
    <scope>NUCLEOTIDE SEQUENCE</scope>
    <source>
        <strain evidence="2">QDHG01</strain>
    </source>
</reference>
<feature type="region of interest" description="Disordered" evidence="1">
    <location>
        <begin position="526"/>
        <end position="546"/>
    </location>
</feature>
<feature type="region of interest" description="Disordered" evidence="1">
    <location>
        <begin position="614"/>
        <end position="638"/>
    </location>
</feature>
<dbReference type="Proteomes" id="UP000785679">
    <property type="component" value="Unassembled WGS sequence"/>
</dbReference>
<feature type="compositionally biased region" description="Polar residues" evidence="1">
    <location>
        <begin position="472"/>
        <end position="487"/>
    </location>
</feature>
<feature type="compositionally biased region" description="Polar residues" evidence="1">
    <location>
        <begin position="526"/>
        <end position="538"/>
    </location>
</feature>
<feature type="region of interest" description="Disordered" evidence="1">
    <location>
        <begin position="836"/>
        <end position="863"/>
    </location>
</feature>
<feature type="compositionally biased region" description="Polar residues" evidence="1">
    <location>
        <begin position="414"/>
        <end position="440"/>
    </location>
</feature>
<dbReference type="EMBL" id="RRYP01016878">
    <property type="protein sequence ID" value="TNV74530.1"/>
    <property type="molecule type" value="Genomic_DNA"/>
</dbReference>
<organism evidence="2 3">
    <name type="scientific">Halteria grandinella</name>
    <dbReference type="NCBI Taxonomy" id="5974"/>
    <lineage>
        <taxon>Eukaryota</taxon>
        <taxon>Sar</taxon>
        <taxon>Alveolata</taxon>
        <taxon>Ciliophora</taxon>
        <taxon>Intramacronucleata</taxon>
        <taxon>Spirotrichea</taxon>
        <taxon>Stichotrichia</taxon>
        <taxon>Sporadotrichida</taxon>
        <taxon>Halteriidae</taxon>
        <taxon>Halteria</taxon>
    </lineage>
</organism>
<name>A0A8J8NHU2_HALGN</name>
<feature type="region of interest" description="Disordered" evidence="1">
    <location>
        <begin position="411"/>
        <end position="443"/>
    </location>
</feature>
<proteinExistence type="predicted"/>
<accession>A0A8J8NHU2</accession>
<evidence type="ECO:0000313" key="2">
    <source>
        <dbReference type="EMBL" id="TNV74530.1"/>
    </source>
</evidence>
<feature type="region of interest" description="Disordered" evidence="1">
    <location>
        <begin position="211"/>
        <end position="230"/>
    </location>
</feature>
<gene>
    <name evidence="2" type="ORF">FGO68_gene8581</name>
</gene>